<evidence type="ECO:0000313" key="2">
    <source>
        <dbReference type="Proteomes" id="UP000564806"/>
    </source>
</evidence>
<organism evidence="1 2">
    <name type="scientific">Paenibacillus agri</name>
    <dbReference type="NCBI Taxonomy" id="2744309"/>
    <lineage>
        <taxon>Bacteria</taxon>
        <taxon>Bacillati</taxon>
        <taxon>Bacillota</taxon>
        <taxon>Bacilli</taxon>
        <taxon>Bacillales</taxon>
        <taxon>Paenibacillaceae</taxon>
        <taxon>Paenibacillus</taxon>
    </lineage>
</organism>
<reference evidence="1" key="1">
    <citation type="submission" date="2020-06" db="EMBL/GenBank/DDBJ databases">
        <title>Paenibacillus sp. nov., isolated from soil.</title>
        <authorList>
            <person name="Seo Y.L."/>
        </authorList>
    </citation>
    <scope>NUCLEOTIDE SEQUENCE [LARGE SCALE GENOMIC DNA]</scope>
    <source>
        <strain evidence="1">JW14</strain>
    </source>
</reference>
<dbReference type="AlphaFoldDB" id="A0A850ER63"/>
<accession>A0A850ER63</accession>
<sequence>MKELPNAVMEKSTQCLTYREETPVIESVSKDAELLKFTPEQFPEII</sequence>
<keyword evidence="2" id="KW-1185">Reference proteome</keyword>
<dbReference type="RefSeq" id="WP_175374111.1">
    <property type="nucleotide sequence ID" value="NZ_JABWCS010000220.1"/>
</dbReference>
<gene>
    <name evidence="1" type="ORF">HPT30_25505</name>
</gene>
<name>A0A850ER63_9BACL</name>
<comment type="caution">
    <text evidence="1">The sequence shown here is derived from an EMBL/GenBank/DDBJ whole genome shotgun (WGS) entry which is preliminary data.</text>
</comment>
<dbReference type="EMBL" id="JABWCS010000220">
    <property type="protein sequence ID" value="NUU63713.1"/>
    <property type="molecule type" value="Genomic_DNA"/>
</dbReference>
<protein>
    <submittedName>
        <fullName evidence="1">Uncharacterized protein</fullName>
    </submittedName>
</protein>
<dbReference type="Proteomes" id="UP000564806">
    <property type="component" value="Unassembled WGS sequence"/>
</dbReference>
<evidence type="ECO:0000313" key="1">
    <source>
        <dbReference type="EMBL" id="NUU63713.1"/>
    </source>
</evidence>
<proteinExistence type="predicted"/>